<comment type="similarity">
    <text evidence="1">Belongs to the polypeptide deformylase family.</text>
</comment>
<dbReference type="PANTHER" id="PTHR10458:SF22">
    <property type="entry name" value="PEPTIDE DEFORMYLASE"/>
    <property type="match status" value="1"/>
</dbReference>
<dbReference type="InterPro" id="IPR023635">
    <property type="entry name" value="Peptide_deformylase"/>
</dbReference>
<dbReference type="Pfam" id="PF01327">
    <property type="entry name" value="Pep_deformylase"/>
    <property type="match status" value="1"/>
</dbReference>
<proteinExistence type="inferred from homology"/>
<accession>A0A1F6WQ14</accession>
<dbReference type="InterPro" id="IPR036821">
    <property type="entry name" value="Peptide_deformylase_sf"/>
</dbReference>
<evidence type="ECO:0000313" key="2">
    <source>
        <dbReference type="EMBL" id="OGI83978.1"/>
    </source>
</evidence>
<evidence type="ECO:0008006" key="4">
    <source>
        <dbReference type="Google" id="ProtNLM"/>
    </source>
</evidence>
<dbReference type="STRING" id="1801766.A2997_00815"/>
<name>A0A1F6WQ14_9BACT</name>
<reference evidence="2 3" key="1">
    <citation type="journal article" date="2016" name="Nat. Commun.">
        <title>Thousands of microbial genomes shed light on interconnected biogeochemical processes in an aquifer system.</title>
        <authorList>
            <person name="Anantharaman K."/>
            <person name="Brown C.T."/>
            <person name="Hug L.A."/>
            <person name="Sharon I."/>
            <person name="Castelle C.J."/>
            <person name="Probst A.J."/>
            <person name="Thomas B.C."/>
            <person name="Singh A."/>
            <person name="Wilkins M.J."/>
            <person name="Karaoz U."/>
            <person name="Brodie E.L."/>
            <person name="Williams K.H."/>
            <person name="Hubbard S.S."/>
            <person name="Banfield J.F."/>
        </authorList>
    </citation>
    <scope>NUCLEOTIDE SEQUENCE [LARGE SCALE GENOMIC DNA]</scope>
</reference>
<dbReference type="GO" id="GO:0042586">
    <property type="term" value="F:peptide deformylase activity"/>
    <property type="evidence" value="ECO:0007669"/>
    <property type="project" value="InterPro"/>
</dbReference>
<dbReference type="SUPFAM" id="SSF56420">
    <property type="entry name" value="Peptide deformylase"/>
    <property type="match status" value="1"/>
</dbReference>
<dbReference type="AlphaFoldDB" id="A0A1F6WQ14"/>
<dbReference type="EMBL" id="MFUQ01000005">
    <property type="protein sequence ID" value="OGI83978.1"/>
    <property type="molecule type" value="Genomic_DNA"/>
</dbReference>
<evidence type="ECO:0000313" key="3">
    <source>
        <dbReference type="Proteomes" id="UP000179448"/>
    </source>
</evidence>
<dbReference type="Gene3D" id="3.90.45.10">
    <property type="entry name" value="Peptide deformylase"/>
    <property type="match status" value="1"/>
</dbReference>
<comment type="caution">
    <text evidence="2">The sequence shown here is derived from an EMBL/GenBank/DDBJ whole genome shotgun (WGS) entry which is preliminary data.</text>
</comment>
<dbReference type="Proteomes" id="UP000179448">
    <property type="component" value="Unassembled WGS sequence"/>
</dbReference>
<sequence length="75" mass="8973">MRWYYGETERYERLTVEAYDEHGKKFTRGAGGLLAQIIQHEIDHLNGTLFIDHGRKIRKLSEKEIAKYKKELYET</sequence>
<dbReference type="PANTHER" id="PTHR10458">
    <property type="entry name" value="PEPTIDE DEFORMYLASE"/>
    <property type="match status" value="1"/>
</dbReference>
<dbReference type="PRINTS" id="PR01576">
    <property type="entry name" value="PDEFORMYLASE"/>
</dbReference>
<organism evidence="2 3">
    <name type="scientific">Candidatus Nomurabacteria bacterium RIFCSPLOWO2_01_FULL_36_10b</name>
    <dbReference type="NCBI Taxonomy" id="1801766"/>
    <lineage>
        <taxon>Bacteria</taxon>
        <taxon>Candidatus Nomuraibacteriota</taxon>
    </lineage>
</organism>
<protein>
    <recommendedName>
        <fullName evidence="4">Peptide deformylase</fullName>
    </recommendedName>
</protein>
<gene>
    <name evidence="2" type="ORF">A2997_00815</name>
</gene>
<evidence type="ECO:0000256" key="1">
    <source>
        <dbReference type="ARBA" id="ARBA00010759"/>
    </source>
</evidence>